<keyword evidence="3" id="KW-1185">Reference proteome</keyword>
<dbReference type="EMBL" id="JARKNE010000002">
    <property type="protein sequence ID" value="KAK5842129.1"/>
    <property type="molecule type" value="Genomic_DNA"/>
</dbReference>
<gene>
    <name evidence="2" type="ORF">PVK06_004458</name>
</gene>
<reference evidence="2 3" key="1">
    <citation type="submission" date="2023-03" db="EMBL/GenBank/DDBJ databases">
        <title>WGS of Gossypium arboreum.</title>
        <authorList>
            <person name="Yu D."/>
        </authorList>
    </citation>
    <scope>NUCLEOTIDE SEQUENCE [LARGE SCALE GENOMIC DNA]</scope>
    <source>
        <tissue evidence="2">Leaf</tissue>
    </source>
</reference>
<evidence type="ECO:0000313" key="3">
    <source>
        <dbReference type="Proteomes" id="UP001358586"/>
    </source>
</evidence>
<name>A0ABR0QSI1_GOSAR</name>
<protein>
    <submittedName>
        <fullName evidence="2">Uncharacterized protein</fullName>
    </submittedName>
</protein>
<comment type="caution">
    <text evidence="2">The sequence shown here is derived from an EMBL/GenBank/DDBJ whole genome shotgun (WGS) entry which is preliminary data.</text>
</comment>
<organism evidence="2 3">
    <name type="scientific">Gossypium arboreum</name>
    <name type="common">Tree cotton</name>
    <name type="synonym">Gossypium nanking</name>
    <dbReference type="NCBI Taxonomy" id="29729"/>
    <lineage>
        <taxon>Eukaryota</taxon>
        <taxon>Viridiplantae</taxon>
        <taxon>Streptophyta</taxon>
        <taxon>Embryophyta</taxon>
        <taxon>Tracheophyta</taxon>
        <taxon>Spermatophyta</taxon>
        <taxon>Magnoliopsida</taxon>
        <taxon>eudicotyledons</taxon>
        <taxon>Gunneridae</taxon>
        <taxon>Pentapetalae</taxon>
        <taxon>rosids</taxon>
        <taxon>malvids</taxon>
        <taxon>Malvales</taxon>
        <taxon>Malvaceae</taxon>
        <taxon>Malvoideae</taxon>
        <taxon>Gossypium</taxon>
    </lineage>
</organism>
<proteinExistence type="predicted"/>
<sequence>MAAQTIHRARSNSFPLPSRPNPLVSEIEEHLNRLRDFKAMSTSSPISHK</sequence>
<accession>A0ABR0QSI1</accession>
<evidence type="ECO:0000313" key="2">
    <source>
        <dbReference type="EMBL" id="KAK5842129.1"/>
    </source>
</evidence>
<dbReference type="Proteomes" id="UP001358586">
    <property type="component" value="Chromosome 2"/>
</dbReference>
<feature type="region of interest" description="Disordered" evidence="1">
    <location>
        <begin position="1"/>
        <end position="21"/>
    </location>
</feature>
<evidence type="ECO:0000256" key="1">
    <source>
        <dbReference type="SAM" id="MobiDB-lite"/>
    </source>
</evidence>